<evidence type="ECO:0000313" key="2">
    <source>
        <dbReference type="Proteomes" id="UP000053477"/>
    </source>
</evidence>
<gene>
    <name evidence="1" type="ORF">SCHPADRAFT_614169</name>
</gene>
<evidence type="ECO:0000313" key="1">
    <source>
        <dbReference type="EMBL" id="KLO08264.1"/>
    </source>
</evidence>
<dbReference type="InParanoid" id="A0A0H2R8U2"/>
<protein>
    <submittedName>
        <fullName evidence="1">Uncharacterized protein</fullName>
    </submittedName>
</protein>
<dbReference type="EMBL" id="KQ086098">
    <property type="protein sequence ID" value="KLO08264.1"/>
    <property type="molecule type" value="Genomic_DNA"/>
</dbReference>
<sequence>MKDPRLFTGPPFAEPAAHFARRIRLLGPCPTPTCPQLVHLARRNALRMIIDGDLCTLTHGGGDTFETKSATTTRNIELAPKMGHVHHDLLKDGWHASRSVPFKLTRQFLLHCPLFAAAPRGARMPAGALADSIAPRWQSAGKIIELCCLP</sequence>
<dbReference type="Proteomes" id="UP000053477">
    <property type="component" value="Unassembled WGS sequence"/>
</dbReference>
<dbReference type="AlphaFoldDB" id="A0A0H2R8U2"/>
<organism evidence="1 2">
    <name type="scientific">Schizopora paradoxa</name>
    <dbReference type="NCBI Taxonomy" id="27342"/>
    <lineage>
        <taxon>Eukaryota</taxon>
        <taxon>Fungi</taxon>
        <taxon>Dikarya</taxon>
        <taxon>Basidiomycota</taxon>
        <taxon>Agaricomycotina</taxon>
        <taxon>Agaricomycetes</taxon>
        <taxon>Hymenochaetales</taxon>
        <taxon>Schizoporaceae</taxon>
        <taxon>Schizopora</taxon>
    </lineage>
</organism>
<proteinExistence type="predicted"/>
<keyword evidence="2" id="KW-1185">Reference proteome</keyword>
<reference evidence="1 2" key="1">
    <citation type="submission" date="2015-04" db="EMBL/GenBank/DDBJ databases">
        <title>Complete genome sequence of Schizopora paradoxa KUC8140, a cosmopolitan wood degrader in East Asia.</title>
        <authorList>
            <consortium name="DOE Joint Genome Institute"/>
            <person name="Min B."/>
            <person name="Park H."/>
            <person name="Jang Y."/>
            <person name="Kim J.-J."/>
            <person name="Kim K.H."/>
            <person name="Pangilinan J."/>
            <person name="Lipzen A."/>
            <person name="Riley R."/>
            <person name="Grigoriev I.V."/>
            <person name="Spatafora J.W."/>
            <person name="Choi I.-G."/>
        </authorList>
    </citation>
    <scope>NUCLEOTIDE SEQUENCE [LARGE SCALE GENOMIC DNA]</scope>
    <source>
        <strain evidence="1 2">KUC8140</strain>
    </source>
</reference>
<name>A0A0H2R8U2_9AGAM</name>
<accession>A0A0H2R8U2</accession>